<keyword evidence="8" id="KW-1185">Reference proteome</keyword>
<dbReference type="InterPro" id="IPR009075">
    <property type="entry name" value="AcylCo_DH/oxidase_C"/>
</dbReference>
<dbReference type="PANTHER" id="PTHR48083:SF13">
    <property type="entry name" value="ACYL-COA DEHYDROGENASE FAMILY MEMBER 11"/>
    <property type="match status" value="1"/>
</dbReference>
<dbReference type="InterPro" id="IPR050741">
    <property type="entry name" value="Acyl-CoA_dehydrogenase"/>
</dbReference>
<dbReference type="EMBL" id="PYYB01000001">
    <property type="protein sequence ID" value="PTL60688.1"/>
    <property type="molecule type" value="Genomic_DNA"/>
</dbReference>
<keyword evidence="3" id="KW-0285">Flavoprotein</keyword>
<evidence type="ECO:0000256" key="1">
    <source>
        <dbReference type="ARBA" id="ARBA00001974"/>
    </source>
</evidence>
<evidence type="ECO:0000313" key="7">
    <source>
        <dbReference type="EMBL" id="PTL60688.1"/>
    </source>
</evidence>
<accession>A0A2T4UN97</accession>
<reference evidence="7 8" key="1">
    <citation type="submission" date="2018-03" db="EMBL/GenBank/DDBJ databases">
        <title>Aquarubrobacter algicola gen. nov., sp. nov., a novel actinobacterium isolated from shallow eutrophic lake during the end of cyanobacterial harmful algal blooms.</title>
        <authorList>
            <person name="Chun S.J."/>
        </authorList>
    </citation>
    <scope>NUCLEOTIDE SEQUENCE [LARGE SCALE GENOMIC DNA]</scope>
    <source>
        <strain evidence="7 8">Seoho-28</strain>
    </source>
</reference>
<keyword evidence="5" id="KW-0560">Oxidoreductase</keyword>
<dbReference type="FunFam" id="1.20.140.10:FF:000001">
    <property type="entry name" value="Acyl-CoA dehydrogenase"/>
    <property type="match status" value="1"/>
</dbReference>
<evidence type="ECO:0000256" key="2">
    <source>
        <dbReference type="ARBA" id="ARBA00009347"/>
    </source>
</evidence>
<dbReference type="GO" id="GO:0003995">
    <property type="term" value="F:acyl-CoA dehydrogenase activity"/>
    <property type="evidence" value="ECO:0007669"/>
    <property type="project" value="TreeGrafter"/>
</dbReference>
<dbReference type="InterPro" id="IPR036250">
    <property type="entry name" value="AcylCo_DH-like_C"/>
</dbReference>
<dbReference type="PANTHER" id="PTHR48083">
    <property type="entry name" value="MEDIUM-CHAIN SPECIFIC ACYL-COA DEHYDROGENASE, MITOCHONDRIAL-RELATED"/>
    <property type="match status" value="1"/>
</dbReference>
<gene>
    <name evidence="7" type="ORF">C7Y72_02960</name>
</gene>
<dbReference type="InterPro" id="IPR046373">
    <property type="entry name" value="Acyl-CoA_Oxase/DH_mid-dom_sf"/>
</dbReference>
<protein>
    <recommendedName>
        <fullName evidence="6">Acyl-CoA dehydrogenase/oxidase C-terminal domain-containing protein</fullName>
    </recommendedName>
</protein>
<comment type="similarity">
    <text evidence="2">Belongs to the acyl-CoA dehydrogenase family.</text>
</comment>
<dbReference type="GO" id="GO:0033539">
    <property type="term" value="P:fatty acid beta-oxidation using acyl-CoA dehydrogenase"/>
    <property type="evidence" value="ECO:0007669"/>
    <property type="project" value="TreeGrafter"/>
</dbReference>
<proteinExistence type="inferred from homology"/>
<evidence type="ECO:0000256" key="5">
    <source>
        <dbReference type="ARBA" id="ARBA00023002"/>
    </source>
</evidence>
<evidence type="ECO:0000259" key="6">
    <source>
        <dbReference type="Pfam" id="PF00441"/>
    </source>
</evidence>
<feature type="domain" description="Acyl-CoA dehydrogenase/oxidase C-terminal" evidence="6">
    <location>
        <begin position="29"/>
        <end position="178"/>
    </location>
</feature>
<comment type="caution">
    <text evidence="7">The sequence shown here is derived from an EMBL/GenBank/DDBJ whole genome shotgun (WGS) entry which is preliminary data.</text>
</comment>
<comment type="cofactor">
    <cofactor evidence="1">
        <name>FAD</name>
        <dbReference type="ChEBI" id="CHEBI:57692"/>
    </cofactor>
</comment>
<dbReference type="Gene3D" id="1.20.140.10">
    <property type="entry name" value="Butyryl-CoA Dehydrogenase, subunit A, domain 3"/>
    <property type="match status" value="1"/>
</dbReference>
<evidence type="ECO:0000256" key="4">
    <source>
        <dbReference type="ARBA" id="ARBA00022827"/>
    </source>
</evidence>
<dbReference type="Gene3D" id="2.40.110.10">
    <property type="entry name" value="Butyryl-CoA Dehydrogenase, subunit A, domain 2"/>
    <property type="match status" value="1"/>
</dbReference>
<dbReference type="Proteomes" id="UP000240739">
    <property type="component" value="Unassembled WGS sequence"/>
</dbReference>
<dbReference type="GO" id="GO:0005737">
    <property type="term" value="C:cytoplasm"/>
    <property type="evidence" value="ECO:0007669"/>
    <property type="project" value="TreeGrafter"/>
</dbReference>
<dbReference type="AlphaFoldDB" id="A0A2T4UN97"/>
<dbReference type="Pfam" id="PF00441">
    <property type="entry name" value="Acyl-CoA_dh_1"/>
    <property type="match status" value="1"/>
</dbReference>
<evidence type="ECO:0000313" key="8">
    <source>
        <dbReference type="Proteomes" id="UP000240739"/>
    </source>
</evidence>
<name>A0A2T4UN97_9ACTN</name>
<dbReference type="SUPFAM" id="SSF47203">
    <property type="entry name" value="Acyl-CoA dehydrogenase C-terminal domain-like"/>
    <property type="match status" value="1"/>
</dbReference>
<keyword evidence="4" id="KW-0274">FAD</keyword>
<sequence>MGSHSPGGHPIVTLTDVRVPAGNLLGGEGEGFVIAQKRLAGGRLAHAMRWIGVSQRALDMTSERLLQRRSFGKELARHQGLQFMIADSAMDLYASKLMVLHAAWKVENGLPYRQEIAMTKTFVSEAFGRIVDRAVQIHGAAGIAMDLPIARWYQDARAARIYDGASEVHRMTIARELLKLSMQGQSTRQATGDIF</sequence>
<evidence type="ECO:0000256" key="3">
    <source>
        <dbReference type="ARBA" id="ARBA00022630"/>
    </source>
</evidence>
<organism evidence="7 8">
    <name type="scientific">Paraconexibacter algicola</name>
    <dbReference type="NCBI Taxonomy" id="2133960"/>
    <lineage>
        <taxon>Bacteria</taxon>
        <taxon>Bacillati</taxon>
        <taxon>Actinomycetota</taxon>
        <taxon>Thermoleophilia</taxon>
        <taxon>Solirubrobacterales</taxon>
        <taxon>Paraconexibacteraceae</taxon>
        <taxon>Paraconexibacter</taxon>
    </lineage>
</organism>